<organism evidence="2 3">
    <name type="scientific">Dolichospermum circinale CS-537/01</name>
    <dbReference type="NCBI Taxonomy" id="3021739"/>
    <lineage>
        <taxon>Bacteria</taxon>
        <taxon>Bacillati</taxon>
        <taxon>Cyanobacteriota</taxon>
        <taxon>Cyanophyceae</taxon>
        <taxon>Nostocales</taxon>
        <taxon>Aphanizomenonaceae</taxon>
        <taxon>Dolichospermum</taxon>
        <taxon>Dolichospermum circinale</taxon>
    </lineage>
</organism>
<reference evidence="2 3" key="1">
    <citation type="submission" date="2023-01" db="EMBL/GenBank/DDBJ databases">
        <title>Genomes from the Australian National Cyanobacteria Reference Collection.</title>
        <authorList>
            <person name="Willis A."/>
            <person name="Lee E.M.F."/>
        </authorList>
    </citation>
    <scope>NUCLEOTIDE SEQUENCE [LARGE SCALE GENOMIC DNA]</scope>
    <source>
        <strain evidence="2 3">CS-537/01</strain>
    </source>
</reference>
<accession>A0ABT5A0R7</accession>
<dbReference type="Pfam" id="PF22513">
    <property type="entry name" value="FitA-like_RHH"/>
    <property type="match status" value="1"/>
</dbReference>
<comment type="caution">
    <text evidence="2">The sequence shown here is derived from an EMBL/GenBank/DDBJ whole genome shotgun (WGS) entry which is preliminary data.</text>
</comment>
<dbReference type="InterPro" id="IPR010985">
    <property type="entry name" value="Ribbon_hlx_hlx"/>
</dbReference>
<dbReference type="InterPro" id="IPR053853">
    <property type="entry name" value="FitA-like_RHH"/>
</dbReference>
<gene>
    <name evidence="2" type="ORF">PN492_03045</name>
</gene>
<sequence length="121" mass="13853">MNPIILDDLDPNIIEWLKSRAQKHGNSLQAEVKSILEQLTVAKAEEVKLFADEIIQRKADLMLEQIKIHSQSIDKNITELMETSTRNNQQELLEIKAKLKELKPVISLGNLSIREARELGR</sequence>
<dbReference type="Gene3D" id="1.10.1220.10">
    <property type="entry name" value="Met repressor-like"/>
    <property type="match status" value="1"/>
</dbReference>
<feature type="domain" description="Antitoxin FitA-like ribbon-helix-helix" evidence="1">
    <location>
        <begin position="8"/>
        <end position="38"/>
    </location>
</feature>
<name>A0ABT5A0R7_9CYAN</name>
<proteinExistence type="predicted"/>
<keyword evidence="3" id="KW-1185">Reference proteome</keyword>
<dbReference type="Proteomes" id="UP001212123">
    <property type="component" value="Unassembled WGS sequence"/>
</dbReference>
<evidence type="ECO:0000313" key="2">
    <source>
        <dbReference type="EMBL" id="MDB9485530.1"/>
    </source>
</evidence>
<evidence type="ECO:0000259" key="1">
    <source>
        <dbReference type="Pfam" id="PF22513"/>
    </source>
</evidence>
<evidence type="ECO:0000313" key="3">
    <source>
        <dbReference type="Proteomes" id="UP001212123"/>
    </source>
</evidence>
<dbReference type="SUPFAM" id="SSF47598">
    <property type="entry name" value="Ribbon-helix-helix"/>
    <property type="match status" value="1"/>
</dbReference>
<dbReference type="RefSeq" id="WP_231387410.1">
    <property type="nucleotide sequence ID" value="NZ_JAQMTU010000022.1"/>
</dbReference>
<protein>
    <recommendedName>
        <fullName evidence="1">Antitoxin FitA-like ribbon-helix-helix domain-containing protein</fullName>
    </recommendedName>
</protein>
<dbReference type="InterPro" id="IPR013321">
    <property type="entry name" value="Arc_rbn_hlx_hlx"/>
</dbReference>
<dbReference type="EMBL" id="JAQMTU010000022">
    <property type="protein sequence ID" value="MDB9485530.1"/>
    <property type="molecule type" value="Genomic_DNA"/>
</dbReference>